<evidence type="ECO:0000256" key="2">
    <source>
        <dbReference type="ARBA" id="ARBA00005879"/>
    </source>
</evidence>
<dbReference type="Proteomes" id="UP000255239">
    <property type="component" value="Unassembled WGS sequence"/>
</dbReference>
<dbReference type="NCBIfam" id="NF012017">
    <property type="entry name" value="PRK15473.1"/>
    <property type="match status" value="1"/>
</dbReference>
<dbReference type="InterPro" id="IPR014776">
    <property type="entry name" value="4pyrrole_Mease_sub2"/>
</dbReference>
<feature type="domain" description="Tetrapyrrole methylase" evidence="7">
    <location>
        <begin position="10"/>
        <end position="215"/>
    </location>
</feature>
<dbReference type="InterPro" id="IPR006362">
    <property type="entry name" value="Cbl_synth_CobM/CibF"/>
</dbReference>
<dbReference type="InterPro" id="IPR038029">
    <property type="entry name" value="GbiG_N_sf"/>
</dbReference>
<keyword evidence="4 6" id="KW-0808">Transferase</keyword>
<dbReference type="Pfam" id="PF00590">
    <property type="entry name" value="TP_methylase"/>
    <property type="match status" value="1"/>
</dbReference>
<evidence type="ECO:0000256" key="6">
    <source>
        <dbReference type="RuleBase" id="RU003960"/>
    </source>
</evidence>
<evidence type="ECO:0000313" key="11">
    <source>
        <dbReference type="EMBL" id="STV34789.1"/>
    </source>
</evidence>
<organism evidence="11 12">
    <name type="scientific">Klebsiella pneumoniae</name>
    <dbReference type="NCBI Taxonomy" id="573"/>
    <lineage>
        <taxon>Bacteria</taxon>
        <taxon>Pseudomonadati</taxon>
        <taxon>Pseudomonadota</taxon>
        <taxon>Gammaproteobacteria</taxon>
        <taxon>Enterobacterales</taxon>
        <taxon>Enterobacteriaceae</taxon>
        <taxon>Klebsiella/Raoultella group</taxon>
        <taxon>Klebsiella</taxon>
        <taxon>Klebsiella pneumoniae complex</taxon>
    </lineage>
</organism>
<dbReference type="Pfam" id="PF11760">
    <property type="entry name" value="CbiG_N"/>
    <property type="match status" value="1"/>
</dbReference>
<dbReference type="Pfam" id="PF11761">
    <property type="entry name" value="CbiG_mid"/>
    <property type="match status" value="1"/>
</dbReference>
<evidence type="ECO:0000259" key="9">
    <source>
        <dbReference type="Pfam" id="PF11760"/>
    </source>
</evidence>
<dbReference type="InterPro" id="IPR000878">
    <property type="entry name" value="4pyrrol_Mease"/>
</dbReference>
<keyword evidence="5" id="KW-0949">S-adenosyl-L-methionine</keyword>
<comment type="similarity">
    <text evidence="2 6">Belongs to the precorrin methyltransferase family.</text>
</comment>
<keyword evidence="3 6" id="KW-0489">Methyltransferase</keyword>
<dbReference type="EMBL" id="UGMG01000001">
    <property type="protein sequence ID" value="STV34789.1"/>
    <property type="molecule type" value="Genomic_DNA"/>
</dbReference>
<dbReference type="InterPro" id="IPR002750">
    <property type="entry name" value="CobE/GbiG_C"/>
</dbReference>
<proteinExistence type="inferred from homology"/>
<dbReference type="InterPro" id="IPR036518">
    <property type="entry name" value="CobE/GbiG_C_sf"/>
</dbReference>
<dbReference type="InterPro" id="IPR021745">
    <property type="entry name" value="CbiG_mid"/>
</dbReference>
<sequence>MAETFDPHCVWFVGAGPGDRELITLKGYRLLQQAQVVIYAGSLINTELLAYCPPQAECHDSAALHLEQILDLMEAGVKAGKTVVRLQTGDVSLYGSVREQGEELTRRGIRWQVVPGVSAFLGAAAELGVEYTVPEVSQSLIITRLEGRTPVPAREQLEAFASHQTSMAIYLSVQRIHRVAERLVEGGYPATTPVAVIYKATWPESQTVRGTLADIGDKVRDAGIRKTALILVGPSSAMSITTQNCTQRILAMNTVKPESIALFCLTPGGVRLAKRLAAMLPLTCYTSEALQEEGFIPFNGGFASAAREAFSSFSALIFIGATGIAVRVLAPLVNDKLSDPAVVVIDERARHVISLLSGHAGGANALTRYLAGMLDADPVITTATDVNELAALDTLAFQLNARMTDFRAAVKTVNQMLVSGKRVGLWCDGEFTGALSRCDRRGFIPVSDLARLPALDALICVTLRRSLPPLPVPHWKLVPQRVVAGIGCRRDTPCALLSKLLDRQLAAQRLDPLALKAIGSVSLKANEPGLRQLAHRCRVPFETFSAEALREHEHRFPASSFVRETVGVGSVSGPVAWLLSQGNLSGETLREQGVTITLGVTH</sequence>
<dbReference type="Gene3D" id="3.30.950.10">
    <property type="entry name" value="Methyltransferase, Cobalt-precorrin-4 Transmethylase, Domain 2"/>
    <property type="match status" value="1"/>
</dbReference>
<evidence type="ECO:0000256" key="4">
    <source>
        <dbReference type="ARBA" id="ARBA00022679"/>
    </source>
</evidence>
<reference evidence="11 12" key="1">
    <citation type="submission" date="2018-06" db="EMBL/GenBank/DDBJ databases">
        <authorList>
            <consortium name="Pathogen Informatics"/>
            <person name="Doyle S."/>
        </authorList>
    </citation>
    <scope>NUCLEOTIDE SEQUENCE [LARGE SCALE GENOMIC DNA]</scope>
    <source>
        <strain evidence="11 12">NCTC11679</strain>
    </source>
</reference>
<dbReference type="UniPathway" id="UPA00148"/>
<dbReference type="InterPro" id="IPR021744">
    <property type="entry name" value="CbiG_N"/>
</dbReference>
<dbReference type="PANTHER" id="PTHR37477:SF1">
    <property type="entry name" value="COBALT-PRECORRIN-5A HYDROLASE"/>
    <property type="match status" value="1"/>
</dbReference>
<dbReference type="Pfam" id="PF01890">
    <property type="entry name" value="CbiG_C"/>
    <property type="match status" value="1"/>
</dbReference>
<evidence type="ECO:0000256" key="1">
    <source>
        <dbReference type="ARBA" id="ARBA00004953"/>
    </source>
</evidence>
<dbReference type="Gene3D" id="3.40.50.11220">
    <property type="match status" value="1"/>
</dbReference>
<dbReference type="SUPFAM" id="SSF53790">
    <property type="entry name" value="Tetrapyrrole methylase"/>
    <property type="match status" value="1"/>
</dbReference>
<dbReference type="InterPro" id="IPR052553">
    <property type="entry name" value="CbiG_hydrolase"/>
</dbReference>
<dbReference type="NCBIfam" id="NF004463">
    <property type="entry name" value="PRK05788.1-1"/>
    <property type="match status" value="1"/>
</dbReference>
<dbReference type="PANTHER" id="PTHR37477">
    <property type="entry name" value="COBALT-PRECORRIN-5A HYDROLASE"/>
    <property type="match status" value="1"/>
</dbReference>
<evidence type="ECO:0000256" key="3">
    <source>
        <dbReference type="ARBA" id="ARBA00022603"/>
    </source>
</evidence>
<dbReference type="GO" id="GO:0032259">
    <property type="term" value="P:methylation"/>
    <property type="evidence" value="ECO:0007669"/>
    <property type="project" value="UniProtKB-KW"/>
</dbReference>
<dbReference type="AlphaFoldDB" id="A0A378BBH1"/>
<evidence type="ECO:0000259" key="10">
    <source>
        <dbReference type="Pfam" id="PF11761"/>
    </source>
</evidence>
<dbReference type="SUPFAM" id="SSF159664">
    <property type="entry name" value="CobE/GbiG C-terminal domain-like"/>
    <property type="match status" value="1"/>
</dbReference>
<protein>
    <submittedName>
        <fullName evidence="11">Cobalamin biosynthesis protein CbiG</fullName>
        <ecNumber evidence="11">2.1.1.-</ecNumber>
    </submittedName>
</protein>
<feature type="domain" description="Cobalamin biosynthesis central region" evidence="10">
    <location>
        <begin position="391"/>
        <end position="469"/>
    </location>
</feature>
<dbReference type="InterPro" id="IPR035996">
    <property type="entry name" value="4pyrrol_Methylase_sf"/>
</dbReference>
<evidence type="ECO:0000259" key="7">
    <source>
        <dbReference type="Pfam" id="PF00590"/>
    </source>
</evidence>
<evidence type="ECO:0000259" key="8">
    <source>
        <dbReference type="Pfam" id="PF01890"/>
    </source>
</evidence>
<feature type="domain" description="CobE/GbiG C-terminal" evidence="8">
    <location>
        <begin position="482"/>
        <end position="598"/>
    </location>
</feature>
<dbReference type="Gene3D" id="3.40.1010.10">
    <property type="entry name" value="Cobalt-precorrin-4 Transmethylase, Domain 1"/>
    <property type="match status" value="1"/>
</dbReference>
<dbReference type="CDD" id="cd11641">
    <property type="entry name" value="Precorrin-4_C11-MT"/>
    <property type="match status" value="1"/>
</dbReference>
<name>A0A378BBH1_KLEPN</name>
<dbReference type="SUPFAM" id="SSF159672">
    <property type="entry name" value="CbiG N-terminal domain-like"/>
    <property type="match status" value="1"/>
</dbReference>
<gene>
    <name evidence="11" type="primary">cbiF</name>
    <name evidence="11" type="ORF">NCTC11679_01042</name>
</gene>
<comment type="pathway">
    <text evidence="1">Cofactor biosynthesis; adenosylcobalamin biosynthesis.</text>
</comment>
<dbReference type="GO" id="GO:0009236">
    <property type="term" value="P:cobalamin biosynthetic process"/>
    <property type="evidence" value="ECO:0007669"/>
    <property type="project" value="UniProtKB-UniPathway"/>
</dbReference>
<evidence type="ECO:0000256" key="5">
    <source>
        <dbReference type="ARBA" id="ARBA00022691"/>
    </source>
</evidence>
<dbReference type="InterPro" id="IPR014777">
    <property type="entry name" value="4pyrrole_Mease_sub1"/>
</dbReference>
<accession>A0A378BBH1</accession>
<dbReference type="NCBIfam" id="TIGR01465">
    <property type="entry name" value="cobM_cbiF"/>
    <property type="match status" value="1"/>
</dbReference>
<feature type="domain" description="Cobalamin synthesis G N-terminal" evidence="9">
    <location>
        <begin position="306"/>
        <end position="385"/>
    </location>
</feature>
<evidence type="ECO:0000313" key="12">
    <source>
        <dbReference type="Proteomes" id="UP000255239"/>
    </source>
</evidence>
<dbReference type="PROSITE" id="PS00839">
    <property type="entry name" value="SUMT_1"/>
    <property type="match status" value="1"/>
</dbReference>
<dbReference type="InterPro" id="IPR003043">
    <property type="entry name" value="Uropor_MeTrfase_CS"/>
</dbReference>
<dbReference type="Gene3D" id="3.30.420.180">
    <property type="entry name" value="CobE/GbiG C-terminal domain"/>
    <property type="match status" value="1"/>
</dbReference>
<dbReference type="GO" id="GO:0046026">
    <property type="term" value="F:precorrin-4 C11-methyltransferase activity"/>
    <property type="evidence" value="ECO:0007669"/>
    <property type="project" value="InterPro"/>
</dbReference>
<dbReference type="PROSITE" id="PS00840">
    <property type="entry name" value="SUMT_2"/>
    <property type="match status" value="1"/>
</dbReference>
<dbReference type="EC" id="2.1.1.-" evidence="11"/>